<dbReference type="EMBL" id="BONR01000001">
    <property type="protein sequence ID" value="GIG53457.1"/>
    <property type="molecule type" value="Genomic_DNA"/>
</dbReference>
<sequence>MTSTLRIAALGAGAALMLGGCSGTIEELTQEGVERIVEEGIEGTTDAEVDLGLDGDGADLPSSWPASVPEPPGSIIASFGQQEGGSVTIEAASVQEIEDYLSALESAGFERESEASAGISVVSMTDGATMVNVGWVEEGGSVVGTITYVADAPSG</sequence>
<proteinExistence type="predicted"/>
<name>A0A919UFA3_9MICO</name>
<accession>A0A919UFA3</accession>
<keyword evidence="2" id="KW-1185">Reference proteome</keyword>
<dbReference type="AlphaFoldDB" id="A0A919UFA3"/>
<comment type="caution">
    <text evidence="1">The sequence shown here is derived from an EMBL/GenBank/DDBJ whole genome shotgun (WGS) entry which is preliminary data.</text>
</comment>
<gene>
    <name evidence="1" type="ORF">Dac01nite_02090</name>
</gene>
<dbReference type="Proteomes" id="UP000652354">
    <property type="component" value="Unassembled WGS sequence"/>
</dbReference>
<dbReference type="RefSeq" id="WP_203652923.1">
    <property type="nucleotide sequence ID" value="NZ_BONR01000001.1"/>
</dbReference>
<protein>
    <submittedName>
        <fullName evidence="1">Uncharacterized protein</fullName>
    </submittedName>
</protein>
<evidence type="ECO:0000313" key="2">
    <source>
        <dbReference type="Proteomes" id="UP000652354"/>
    </source>
</evidence>
<dbReference type="PROSITE" id="PS51257">
    <property type="entry name" value="PROKAR_LIPOPROTEIN"/>
    <property type="match status" value="1"/>
</dbReference>
<organism evidence="1 2">
    <name type="scientific">Demequina activiva</name>
    <dbReference type="NCBI Taxonomy" id="1582364"/>
    <lineage>
        <taxon>Bacteria</taxon>
        <taxon>Bacillati</taxon>
        <taxon>Actinomycetota</taxon>
        <taxon>Actinomycetes</taxon>
        <taxon>Micrococcales</taxon>
        <taxon>Demequinaceae</taxon>
        <taxon>Demequina</taxon>
    </lineage>
</organism>
<evidence type="ECO:0000313" key="1">
    <source>
        <dbReference type="EMBL" id="GIG53457.1"/>
    </source>
</evidence>
<reference evidence="1" key="1">
    <citation type="submission" date="2021-01" db="EMBL/GenBank/DDBJ databases">
        <title>Whole genome shotgun sequence of Demequina activiva NBRC 110675.</title>
        <authorList>
            <person name="Komaki H."/>
            <person name="Tamura T."/>
        </authorList>
    </citation>
    <scope>NUCLEOTIDE SEQUENCE</scope>
    <source>
        <strain evidence="1">NBRC 110675</strain>
    </source>
</reference>